<evidence type="ECO:0000313" key="1">
    <source>
        <dbReference type="EMBL" id="SDL35074.1"/>
    </source>
</evidence>
<dbReference type="InterPro" id="IPR036388">
    <property type="entry name" value="WH-like_DNA-bd_sf"/>
</dbReference>
<dbReference type="EMBL" id="FNGE01000009">
    <property type="protein sequence ID" value="SDL35074.1"/>
    <property type="molecule type" value="Genomic_DNA"/>
</dbReference>
<protein>
    <submittedName>
        <fullName evidence="1">Uncharacterized protein</fullName>
    </submittedName>
</protein>
<dbReference type="GO" id="GO:0043565">
    <property type="term" value="F:sequence-specific DNA binding"/>
    <property type="evidence" value="ECO:0007669"/>
    <property type="project" value="InterPro"/>
</dbReference>
<dbReference type="Gene3D" id="1.10.10.10">
    <property type="entry name" value="Winged helix-like DNA-binding domain superfamily/Winged helix DNA-binding domain"/>
    <property type="match status" value="1"/>
</dbReference>
<dbReference type="Pfam" id="PF06627">
    <property type="entry name" value="DUF1153"/>
    <property type="match status" value="1"/>
</dbReference>
<name>A0A1G9JD81_9RHOB</name>
<dbReference type="AlphaFoldDB" id="A0A1G9JD81"/>
<reference evidence="2" key="1">
    <citation type="submission" date="2016-10" db="EMBL/GenBank/DDBJ databases">
        <authorList>
            <person name="Varghese N."/>
            <person name="Submissions S."/>
        </authorList>
    </citation>
    <scope>NUCLEOTIDE SEQUENCE [LARGE SCALE GENOMIC DNA]</scope>
    <source>
        <strain evidence="2">CGMCC 1.7655</strain>
    </source>
</reference>
<evidence type="ECO:0000313" key="2">
    <source>
        <dbReference type="Proteomes" id="UP000199555"/>
    </source>
</evidence>
<keyword evidence="2" id="KW-1185">Reference proteome</keyword>
<organism evidence="1 2">
    <name type="scientific">Paracoccus chinensis</name>
    <dbReference type="NCBI Taxonomy" id="525640"/>
    <lineage>
        <taxon>Bacteria</taxon>
        <taxon>Pseudomonadati</taxon>
        <taxon>Pseudomonadota</taxon>
        <taxon>Alphaproteobacteria</taxon>
        <taxon>Rhodobacterales</taxon>
        <taxon>Paracoccaceae</taxon>
        <taxon>Paracoccus</taxon>
    </lineage>
</organism>
<dbReference type="Proteomes" id="UP000199555">
    <property type="component" value="Unassembled WGS sequence"/>
</dbReference>
<sequence length="103" mass="11296">MFVRKSARPRTVMLEDGSVLTLADLPSGTERWVARRKAIVVEAIGHGLLSRDEAIERYRLTEEELDGWISSASRLGLAGLKIKAIKKNRLEATASGLSHGPLT</sequence>
<proteinExistence type="predicted"/>
<dbReference type="RefSeq" id="WP_090755882.1">
    <property type="nucleotide sequence ID" value="NZ_FNGE01000009.1"/>
</dbReference>
<dbReference type="InterPro" id="IPR009534">
    <property type="entry name" value="DUF1153"/>
</dbReference>
<gene>
    <name evidence="1" type="ORF">SAMN04487971_10977</name>
</gene>
<accession>A0A1G9JD81</accession>
<dbReference type="SUPFAM" id="SSF48295">
    <property type="entry name" value="TrpR-like"/>
    <property type="match status" value="1"/>
</dbReference>
<dbReference type="STRING" id="525640.SAMN04487971_10977"/>
<dbReference type="OrthoDB" id="9796775at2"/>
<dbReference type="InterPro" id="IPR010921">
    <property type="entry name" value="Trp_repressor/repl_initiator"/>
</dbReference>